<dbReference type="InterPro" id="IPR046348">
    <property type="entry name" value="SIS_dom_sf"/>
</dbReference>
<dbReference type="InterPro" id="IPR035461">
    <property type="entry name" value="GmhA/DiaA"/>
</dbReference>
<dbReference type="Gene3D" id="3.40.50.10490">
    <property type="entry name" value="Glucose-6-phosphate isomerase like protein, domain 1"/>
    <property type="match status" value="1"/>
</dbReference>
<dbReference type="InterPro" id="IPR001347">
    <property type="entry name" value="SIS_dom"/>
</dbReference>
<dbReference type="InterPro" id="IPR050099">
    <property type="entry name" value="SIS_GmhA/DiaA_subfam"/>
</dbReference>
<evidence type="ECO:0000313" key="3">
    <source>
        <dbReference type="Proteomes" id="UP001060336"/>
    </source>
</evidence>
<dbReference type="KEGG" id="naci:NUH88_13010"/>
<dbReference type="GO" id="GO:0097367">
    <property type="term" value="F:carbohydrate derivative binding"/>
    <property type="evidence" value="ECO:0007669"/>
    <property type="project" value="InterPro"/>
</dbReference>
<gene>
    <name evidence="2" type="ORF">NUH88_13010</name>
</gene>
<evidence type="ECO:0000313" key="2">
    <source>
        <dbReference type="EMBL" id="UUX48333.1"/>
    </source>
</evidence>
<dbReference type="AlphaFoldDB" id="A0A9J7ASL1"/>
<proteinExistence type="predicted"/>
<dbReference type="RefSeq" id="WP_257766841.1">
    <property type="nucleotide sequence ID" value="NZ_CP102480.1"/>
</dbReference>
<dbReference type="CDD" id="cd05006">
    <property type="entry name" value="SIS_GmhA"/>
    <property type="match status" value="1"/>
</dbReference>
<protein>
    <submittedName>
        <fullName evidence="2">SIS domain-containing protein</fullName>
    </submittedName>
</protein>
<dbReference type="PROSITE" id="PS51464">
    <property type="entry name" value="SIS"/>
    <property type="match status" value="1"/>
</dbReference>
<evidence type="ECO:0000259" key="1">
    <source>
        <dbReference type="PROSITE" id="PS51464"/>
    </source>
</evidence>
<dbReference type="PANTHER" id="PTHR30390:SF7">
    <property type="entry name" value="PHOSPHOHEPTOSE ISOMERASE"/>
    <property type="match status" value="1"/>
</dbReference>
<dbReference type="SUPFAM" id="SSF53697">
    <property type="entry name" value="SIS domain"/>
    <property type="match status" value="1"/>
</dbReference>
<reference evidence="2" key="1">
    <citation type="submission" date="2022-08" db="EMBL/GenBank/DDBJ databases">
        <title>Nisaea acidiphila sp. nov., isolated from a marine algal debris and emended description of the genus Nisaea Urios et al. 2008.</title>
        <authorList>
            <person name="Kwon K."/>
        </authorList>
    </citation>
    <scope>NUCLEOTIDE SEQUENCE</scope>
    <source>
        <strain evidence="2">MEBiC11861</strain>
    </source>
</reference>
<dbReference type="Proteomes" id="UP001060336">
    <property type="component" value="Chromosome"/>
</dbReference>
<accession>A0A9J7ASL1</accession>
<sequence length="211" mass="22237">MASLAERTATYFETLARLTREAGVSDRAGRPITIAAGIEDFLQRGHAAHQAGNKLIFIGNGASASMASHYALDFSKNGGIRALALNDGAMLTALANDIGPEALFADQVGYYAQEGDVLVAISSSGSSPNILAAVDKAREKNCTVITFSGFDADNPLRLSGDLNFHVAGDEYGFVEIAHSALIHAILDLSLGWGTADDRNPGALKRRRMAAE</sequence>
<dbReference type="GO" id="GO:1901135">
    <property type="term" value="P:carbohydrate derivative metabolic process"/>
    <property type="evidence" value="ECO:0007669"/>
    <property type="project" value="InterPro"/>
</dbReference>
<dbReference type="PANTHER" id="PTHR30390">
    <property type="entry name" value="SEDOHEPTULOSE 7-PHOSPHATE ISOMERASE / DNAA INITIATOR-ASSOCIATING FACTOR FOR REPLICATION INITIATION"/>
    <property type="match status" value="1"/>
</dbReference>
<name>A0A9J7ASL1_9PROT</name>
<organism evidence="2 3">
    <name type="scientific">Nisaea acidiphila</name>
    <dbReference type="NCBI Taxonomy" id="1862145"/>
    <lineage>
        <taxon>Bacteria</taxon>
        <taxon>Pseudomonadati</taxon>
        <taxon>Pseudomonadota</taxon>
        <taxon>Alphaproteobacteria</taxon>
        <taxon>Rhodospirillales</taxon>
        <taxon>Thalassobaculaceae</taxon>
        <taxon>Nisaea</taxon>
    </lineage>
</organism>
<dbReference type="Pfam" id="PF13580">
    <property type="entry name" value="SIS_2"/>
    <property type="match status" value="1"/>
</dbReference>
<dbReference type="EMBL" id="CP102480">
    <property type="protein sequence ID" value="UUX48333.1"/>
    <property type="molecule type" value="Genomic_DNA"/>
</dbReference>
<feature type="domain" description="SIS" evidence="1">
    <location>
        <begin position="38"/>
        <end position="200"/>
    </location>
</feature>
<keyword evidence="3" id="KW-1185">Reference proteome</keyword>